<comment type="caution">
    <text evidence="12">The sequence shown here is derived from an EMBL/GenBank/DDBJ whole genome shotgun (WGS) entry which is preliminary data.</text>
</comment>
<dbReference type="Pfam" id="PF00577">
    <property type="entry name" value="Usher"/>
    <property type="match status" value="1"/>
</dbReference>
<gene>
    <name evidence="12" type="ORF">RSA13_05085</name>
</gene>
<dbReference type="PANTHER" id="PTHR30451:SF20">
    <property type="entry name" value="FIMBRIAE USHER"/>
    <property type="match status" value="1"/>
</dbReference>
<keyword evidence="4" id="KW-1134">Transmembrane beta strand</keyword>
<dbReference type="SUPFAM" id="SSF141729">
    <property type="entry name" value="FimD N-terminal domain-like"/>
    <property type="match status" value="1"/>
</dbReference>
<dbReference type="Gene3D" id="2.60.40.3110">
    <property type="match status" value="1"/>
</dbReference>
<proteinExistence type="inferred from homology"/>
<evidence type="ECO:0000256" key="6">
    <source>
        <dbReference type="ARBA" id="ARBA00022729"/>
    </source>
</evidence>
<evidence type="ECO:0000256" key="4">
    <source>
        <dbReference type="ARBA" id="ARBA00022452"/>
    </source>
</evidence>
<evidence type="ECO:0000256" key="9">
    <source>
        <dbReference type="RuleBase" id="RU003884"/>
    </source>
</evidence>
<evidence type="ECO:0000256" key="5">
    <source>
        <dbReference type="ARBA" id="ARBA00022692"/>
    </source>
</evidence>
<dbReference type="FunFam" id="2.60.40.2610:FF:000001">
    <property type="entry name" value="Outer membrane fimbrial usher protein"/>
    <property type="match status" value="1"/>
</dbReference>
<protein>
    <submittedName>
        <fullName evidence="12">Fimbrial assembly protein</fullName>
    </submittedName>
</protein>
<dbReference type="InterPro" id="IPR043142">
    <property type="entry name" value="PapC-like_C_sf"/>
</dbReference>
<evidence type="ECO:0000256" key="7">
    <source>
        <dbReference type="ARBA" id="ARBA00023136"/>
    </source>
</evidence>
<dbReference type="InterPro" id="IPR000015">
    <property type="entry name" value="Fimb_usher"/>
</dbReference>
<dbReference type="InterPro" id="IPR037224">
    <property type="entry name" value="PapC_N_sf"/>
</dbReference>
<dbReference type="Gene3D" id="2.60.40.2070">
    <property type="match status" value="1"/>
</dbReference>
<keyword evidence="5 9" id="KW-0812">Transmembrane</keyword>
<evidence type="ECO:0000256" key="1">
    <source>
        <dbReference type="ARBA" id="ARBA00004571"/>
    </source>
</evidence>
<dbReference type="InterPro" id="IPR025949">
    <property type="entry name" value="PapC-like_C"/>
</dbReference>
<name>A0AB34VHI2_9GAMM</name>
<evidence type="ECO:0000259" key="10">
    <source>
        <dbReference type="Pfam" id="PF13953"/>
    </source>
</evidence>
<keyword evidence="6" id="KW-0732">Signal</keyword>
<dbReference type="AlphaFoldDB" id="A0AB34VHI2"/>
<dbReference type="Gene3D" id="3.10.20.410">
    <property type="match status" value="1"/>
</dbReference>
<sequence length="852" mass="94513">MKTLRLKLISPKLIAFTVSACFSYGVCSEEYYFDSSLFQGATFGKNLEQFNQNEIAQGNYLVDIYLNSKMIKSGVKINFRKFNDQGGVEPCLSEEIVTLLQIKTLRTGQPTASCRPLSGWTEAGSWRFDQASLRLHFTLPMASLNRTPRGYIPVSEWDEGVTALFLRHNTNFTWSENRSSNYRYEYLWSGITAGTNLEKWQFRHQGNMRYLRNSRTGSRYQYNQVRSWVQRPLEGINSQLALGDNYTSNSLFGSLAFNGIKLASDERMWPQGKRGYAPEVQGVATSDARVIVRQLNNVIYETSVPPGPFVIDDLYNTSGQGDLEVEVIEANGKRSTFTVPYSSVPDSVRPGNWTYGLALGRVRQYYSVENTFFEGVLQRGISNRFTATAGSRLAKDYQAWLAGGVWGSPVGAVGMNTIFSQARVEQNKKTTGWRAELSYSKTFETGTNLVLAAYRYSTSGFRDLQDVLGVRRQNDTGISYYSDSMNQRNRLSATLGQSFDDLGMFTLSASTADYYNNKSRITQLQLGYNNNWKKISYGFNVARQRTTWNTTRSDLDLFNRQDDTRAQRYTENTFSFNISMPLAWNNTSSVSYYYNQSKQTRSSSLSLSGSAGDNNDISYSVYGGSEHYRNGNSGQALNFGGNVQQNTRLGAVRANYGQGENYRQAGLGASGTVVLHRGGITLGPYSSETFALVQADGAQGALVRNGQGAVIDRFGYAILPSLSAYRENNISLDTLDMNADAELSGGSQRVVPYAGAVVRINFATIKGKAVLISLTSNAGETPPMGAEVRDADNTVIGVVGQGGQLYARVPHDSGTLKVSWDNDGQQTCLVNYQITGKQDDHLIQLTGLCNKE</sequence>
<keyword evidence="9" id="KW-1029">Fimbrium biogenesis</keyword>
<keyword evidence="8 9" id="KW-0998">Cell outer membrane</keyword>
<comment type="subcellular location">
    <subcellularLocation>
        <location evidence="1 9">Cell outer membrane</location>
        <topology evidence="1 9">Multi-pass membrane protein</topology>
    </subcellularLocation>
</comment>
<comment type="similarity">
    <text evidence="2 9">Belongs to the fimbrial export usher family.</text>
</comment>
<dbReference type="Pfam" id="PF13954">
    <property type="entry name" value="PapC_N"/>
    <property type="match status" value="1"/>
</dbReference>
<dbReference type="GO" id="GO:0009297">
    <property type="term" value="P:pilus assembly"/>
    <property type="evidence" value="ECO:0007669"/>
    <property type="project" value="InterPro"/>
</dbReference>
<dbReference type="PROSITE" id="PS01151">
    <property type="entry name" value="FIMBRIAL_USHER"/>
    <property type="match status" value="1"/>
</dbReference>
<feature type="domain" description="PapC-like C-terminal" evidence="10">
    <location>
        <begin position="771"/>
        <end position="835"/>
    </location>
</feature>
<dbReference type="GO" id="GO:0009279">
    <property type="term" value="C:cell outer membrane"/>
    <property type="evidence" value="ECO:0007669"/>
    <property type="project" value="UniProtKB-SubCell"/>
</dbReference>
<evidence type="ECO:0000313" key="13">
    <source>
        <dbReference type="Proteomes" id="UP000072520"/>
    </source>
</evidence>
<dbReference type="Pfam" id="PF13953">
    <property type="entry name" value="PapC_C"/>
    <property type="match status" value="1"/>
</dbReference>
<dbReference type="GO" id="GO:0015473">
    <property type="term" value="F:fimbrial usher porin activity"/>
    <property type="evidence" value="ECO:0007669"/>
    <property type="project" value="InterPro"/>
</dbReference>
<dbReference type="Proteomes" id="UP000072520">
    <property type="component" value="Unassembled WGS sequence"/>
</dbReference>
<reference evidence="12 13" key="1">
    <citation type="journal article" date="2016" name="Front. Microbiol.">
        <title>Genomic Resource of Rice Seed Associated Bacteria.</title>
        <authorList>
            <person name="Midha S."/>
            <person name="Bansal K."/>
            <person name="Sharma S."/>
            <person name="Kumar N."/>
            <person name="Patil P.P."/>
            <person name="Chaudhry V."/>
            <person name="Patil P.B."/>
        </authorList>
    </citation>
    <scope>NUCLEOTIDE SEQUENCE [LARGE SCALE GENOMIC DNA]</scope>
    <source>
        <strain evidence="12 13">RSA13</strain>
    </source>
</reference>
<dbReference type="PANTHER" id="PTHR30451">
    <property type="entry name" value="OUTER MEMBRANE USHER PROTEIN"/>
    <property type="match status" value="1"/>
</dbReference>
<dbReference type="EMBL" id="LDSI01000006">
    <property type="protein sequence ID" value="KTS99499.1"/>
    <property type="molecule type" value="Genomic_DNA"/>
</dbReference>
<keyword evidence="3 9" id="KW-0813">Transport</keyword>
<evidence type="ECO:0000259" key="11">
    <source>
        <dbReference type="Pfam" id="PF13954"/>
    </source>
</evidence>
<dbReference type="NCBIfam" id="NF011784">
    <property type="entry name" value="PRK15248.1"/>
    <property type="match status" value="1"/>
</dbReference>
<organism evidence="12 13">
    <name type="scientific">Pantoea stewartii</name>
    <dbReference type="NCBI Taxonomy" id="66269"/>
    <lineage>
        <taxon>Bacteria</taxon>
        <taxon>Pseudomonadati</taxon>
        <taxon>Pseudomonadota</taxon>
        <taxon>Gammaproteobacteria</taxon>
        <taxon>Enterobacterales</taxon>
        <taxon>Erwiniaceae</taxon>
        <taxon>Pantoea</taxon>
    </lineage>
</organism>
<feature type="domain" description="PapC N-terminal" evidence="11">
    <location>
        <begin position="32"/>
        <end position="171"/>
    </location>
</feature>
<evidence type="ECO:0000256" key="8">
    <source>
        <dbReference type="ARBA" id="ARBA00023237"/>
    </source>
</evidence>
<dbReference type="FunFam" id="2.60.40.3110:FF:000001">
    <property type="entry name" value="Putative fimbrial outer membrane usher"/>
    <property type="match status" value="1"/>
</dbReference>
<accession>A0AB34VHI2</accession>
<keyword evidence="7 9" id="KW-0472">Membrane</keyword>
<evidence type="ECO:0000256" key="2">
    <source>
        <dbReference type="ARBA" id="ARBA00008064"/>
    </source>
</evidence>
<dbReference type="InterPro" id="IPR018030">
    <property type="entry name" value="Fimbrial_membr_usher_CS"/>
</dbReference>
<evidence type="ECO:0000256" key="3">
    <source>
        <dbReference type="ARBA" id="ARBA00022448"/>
    </source>
</evidence>
<evidence type="ECO:0000313" key="12">
    <source>
        <dbReference type="EMBL" id="KTS99499.1"/>
    </source>
</evidence>
<dbReference type="InterPro" id="IPR025885">
    <property type="entry name" value="PapC_N"/>
</dbReference>
<dbReference type="Gene3D" id="2.60.40.2610">
    <property type="entry name" value="Outer membrane usher protein FimD, plug domain"/>
    <property type="match status" value="1"/>
</dbReference>
<dbReference type="InterPro" id="IPR042186">
    <property type="entry name" value="FimD_plug_dom"/>
</dbReference>